<evidence type="ECO:0000313" key="2">
    <source>
        <dbReference type="EMBL" id="EFI96117.1"/>
    </source>
</evidence>
<feature type="compositionally biased region" description="Polar residues" evidence="1">
    <location>
        <begin position="298"/>
        <end position="316"/>
    </location>
</feature>
<evidence type="ECO:0000313" key="3">
    <source>
        <dbReference type="Proteomes" id="UP000007431"/>
    </source>
</evidence>
<dbReference type="HOGENOM" id="CLU_602902_0_0_1"/>
<feature type="region of interest" description="Disordered" evidence="1">
    <location>
        <begin position="413"/>
        <end position="454"/>
    </location>
</feature>
<dbReference type="VEuPathDB" id="FungiDB:SCHCODRAFT_02702058"/>
<name>D8Q828_SCHCM</name>
<dbReference type="GeneID" id="9587638"/>
<dbReference type="KEGG" id="scm:SCHCO_02702058"/>
<dbReference type="InParanoid" id="D8Q828"/>
<dbReference type="eggNOG" id="ENOG502T1U7">
    <property type="taxonomic scope" value="Eukaryota"/>
</dbReference>
<feature type="region of interest" description="Disordered" evidence="1">
    <location>
        <begin position="352"/>
        <end position="376"/>
    </location>
</feature>
<feature type="compositionally biased region" description="Polar residues" evidence="1">
    <location>
        <begin position="428"/>
        <end position="448"/>
    </location>
</feature>
<dbReference type="Proteomes" id="UP000007431">
    <property type="component" value="Unassembled WGS sequence"/>
</dbReference>
<feature type="region of interest" description="Disordered" evidence="1">
    <location>
        <begin position="284"/>
        <end position="337"/>
    </location>
</feature>
<gene>
    <name evidence="2" type="ORF">SCHCODRAFT_257515</name>
</gene>
<feature type="compositionally biased region" description="Polar residues" evidence="1">
    <location>
        <begin position="197"/>
        <end position="206"/>
    </location>
</feature>
<organism evidence="3">
    <name type="scientific">Schizophyllum commune (strain H4-8 / FGSC 9210)</name>
    <name type="common">Split gill fungus</name>
    <dbReference type="NCBI Taxonomy" id="578458"/>
    <lineage>
        <taxon>Eukaryota</taxon>
        <taxon>Fungi</taxon>
        <taxon>Dikarya</taxon>
        <taxon>Basidiomycota</taxon>
        <taxon>Agaricomycotina</taxon>
        <taxon>Agaricomycetes</taxon>
        <taxon>Agaricomycetidae</taxon>
        <taxon>Agaricales</taxon>
        <taxon>Schizophyllaceae</taxon>
        <taxon>Schizophyllum</taxon>
    </lineage>
</organism>
<dbReference type="AlphaFoldDB" id="D8Q828"/>
<proteinExistence type="predicted"/>
<reference evidence="2 3" key="1">
    <citation type="journal article" date="2010" name="Nat. Biotechnol.">
        <title>Genome sequence of the model mushroom Schizophyllum commune.</title>
        <authorList>
            <person name="Ohm R.A."/>
            <person name="de Jong J.F."/>
            <person name="Lugones L.G."/>
            <person name="Aerts A."/>
            <person name="Kothe E."/>
            <person name="Stajich J.E."/>
            <person name="de Vries R.P."/>
            <person name="Record E."/>
            <person name="Levasseur A."/>
            <person name="Baker S.E."/>
            <person name="Bartholomew K.A."/>
            <person name="Coutinho P.M."/>
            <person name="Erdmann S."/>
            <person name="Fowler T.J."/>
            <person name="Gathman A.C."/>
            <person name="Lombard V."/>
            <person name="Henrissat B."/>
            <person name="Knabe N."/>
            <person name="Kuees U."/>
            <person name="Lilly W.W."/>
            <person name="Lindquist E."/>
            <person name="Lucas S."/>
            <person name="Magnuson J.K."/>
            <person name="Piumi F."/>
            <person name="Raudaskoski M."/>
            <person name="Salamov A."/>
            <person name="Schmutz J."/>
            <person name="Schwarze F.W.M.R."/>
            <person name="vanKuyk P.A."/>
            <person name="Horton J.S."/>
            <person name="Grigoriev I.V."/>
            <person name="Woesten H.A.B."/>
        </authorList>
    </citation>
    <scope>NUCLEOTIDE SEQUENCE [LARGE SCALE GENOMIC DNA]</scope>
    <source>
        <strain evidence="3">H4-8 / FGSC 9210</strain>
    </source>
</reference>
<keyword evidence="3" id="KW-1185">Reference proteome</keyword>
<dbReference type="OrthoDB" id="2757916at2759"/>
<feature type="region of interest" description="Disordered" evidence="1">
    <location>
        <begin position="245"/>
        <end position="267"/>
    </location>
</feature>
<dbReference type="RefSeq" id="XP_003031020.1">
    <property type="nucleotide sequence ID" value="XM_003030974.1"/>
</dbReference>
<sequence>MSSRSHMRRQRVLDLERQQELEDCAAMRMTEDQRRTLSGSFASVKCDFTDLDGQQWTGAALRSRSHHCPTPPSLHTPQYSEPYVAFAVLTNADLASFGPEETVRASASKHFAVDAEATITCHPDRPLPEAPTEPPNNHRNGVRSRSPVKGLFPAPEPERSSGPLSALGRGRRPTPMGADIPRSPVSEENEPPLYETSVRSPNLSTPLPSPRAVDFPVPPTDGFPAPTEPPTPSFVLKRNFQFPPPIVTPKRAKPSDTSSLVGMSSPCETPVRPVRLDLASALDSPCATPTPAGCSPLLPQTPSTVLETPTSASRSKLASLPSHSKLPETPTKYRSPRERAAMAIMLAPGWKHESVRREEDSQHRRELHGSPRRREEDPLLAMFHTWSPHKQQDFLRVHGQKYPQLALDYRQTAKSTTRTSLGDPRATLNDTDMMSPESDTMSTASSAVTGLGIA</sequence>
<feature type="region of interest" description="Disordered" evidence="1">
    <location>
        <begin position="121"/>
        <end position="210"/>
    </location>
</feature>
<protein>
    <submittedName>
        <fullName evidence="2">Uncharacterized protein</fullName>
    </submittedName>
</protein>
<accession>D8Q828</accession>
<dbReference type="EMBL" id="GL377307">
    <property type="protein sequence ID" value="EFI96117.1"/>
    <property type="molecule type" value="Genomic_DNA"/>
</dbReference>
<evidence type="ECO:0000256" key="1">
    <source>
        <dbReference type="SAM" id="MobiDB-lite"/>
    </source>
</evidence>